<dbReference type="EMBL" id="KT159937">
    <property type="protein sequence ID" value="AKR04141.1"/>
    <property type="molecule type" value="Genomic_DNA"/>
</dbReference>
<feature type="region of interest" description="Disordered" evidence="1">
    <location>
        <begin position="279"/>
        <end position="359"/>
    </location>
</feature>
<reference evidence="2 3" key="1">
    <citation type="journal article" date="2015" name="J. Virol.">
        <title>Salmon gill poxvirus, the deepest representative of the Chordopoxvirinae.</title>
        <authorList>
            <person name="Gjessing M.C."/>
            <person name="Yutin N."/>
            <person name="Tengs T."/>
            <person name="Senkevich T."/>
            <person name="Koonin E.V."/>
            <person name="Ronning H.P."/>
            <person name="Alarson M."/>
            <person name="Ylving S."/>
            <person name="Lie K.-I."/>
            <person name="Saure B."/>
            <person name="Tran L."/>
            <person name="Moss B."/>
            <person name="Dale O.B."/>
        </authorList>
    </citation>
    <scope>NUCLEOTIDE SEQUENCE [LARGE SCALE GENOMIC DNA]</scope>
    <source>
        <strain evidence="2">2012-04-F277-L3G</strain>
    </source>
</reference>
<dbReference type="RefSeq" id="YP_009162389.1">
    <property type="nucleotide sequence ID" value="NC_027707.1"/>
</dbReference>
<proteinExistence type="predicted"/>
<keyword evidence="3" id="KW-1185">Reference proteome</keyword>
<dbReference type="Proteomes" id="UP000105007">
    <property type="component" value="Segment"/>
</dbReference>
<evidence type="ECO:0000256" key="1">
    <source>
        <dbReference type="SAM" id="MobiDB-lite"/>
    </source>
</evidence>
<evidence type="ECO:0000313" key="2">
    <source>
        <dbReference type="EMBL" id="AKR04141.1"/>
    </source>
</evidence>
<organism evidence="2 3">
    <name type="scientific">Salmon gill poxvirus</name>
    <dbReference type="NCBI Taxonomy" id="1680908"/>
    <lineage>
        <taxon>Viruses</taxon>
        <taxon>Varidnaviria</taxon>
        <taxon>Bamfordvirae</taxon>
        <taxon>Nucleocytoviricota</taxon>
        <taxon>Pokkesviricetes</taxon>
        <taxon>Chitovirales</taxon>
        <taxon>Poxviridae</taxon>
        <taxon>Chordopoxvirinae</taxon>
        <taxon>Salmonpoxvirus</taxon>
        <taxon>Salmonpoxvirus gillpox</taxon>
        <taxon>Salmon gillpox virus</taxon>
    </lineage>
</organism>
<evidence type="ECO:0000313" key="3">
    <source>
        <dbReference type="Proteomes" id="UP000105007"/>
    </source>
</evidence>
<name>A0A0H4XWF6_9POXV</name>
<dbReference type="KEGG" id="vg:25392184"/>
<feature type="compositionally biased region" description="Acidic residues" evidence="1">
    <location>
        <begin position="323"/>
        <end position="349"/>
    </location>
</feature>
<sequence length="439" mass="48959">MEFANFLLGNSSGVRFDNVSVVVFIQKNQLNMFNTCFINSLKDLAAYKKTQTSEIVIQAGNVKLYKGLGTRGGDLLTQWIDEKTDFSAMGGFLESFPILSTVIYMIGDSDDDRIVMGSKFPAPTTYSKHVYYHSDRINRRSRELYGYNDGVDKFTTLIPFIDNGDVLKIVSLTNEILEKKENGFAFGFMTAASNYIARKMNKKRFSTAMPLVDYVNWPGYMSLDASFAKHERTSYGFSGTSAMTFLLNQVITKAMVKKFIADSQDTDVKIRGCDKINHEEVNDTDDSQGGNIDDSSDDNTTENYTKVVSPQSGASSDAAGFDGVEDDFEDDFDEEFDDDFEDESEDDEPPTPAPVDGTPYVYTETETTMLKLLSSAFSVAANLESRVVVRPDGSAIMGRPTQKDGQLVYATGQTVYMKMTTPDIFKFTSNLEMLGYDLF</sequence>
<dbReference type="GeneID" id="25392184"/>
<gene>
    <name evidence="2" type="ORF">SGPV017</name>
</gene>
<protein>
    <submittedName>
        <fullName evidence="2">Uncharacterized protein</fullName>
    </submittedName>
</protein>
<accession>A0A0H4XWF6</accession>
<feature type="compositionally biased region" description="Polar residues" evidence="1">
    <location>
        <begin position="301"/>
        <end position="315"/>
    </location>
</feature>